<dbReference type="AlphaFoldDB" id="A0A0D8ID01"/>
<dbReference type="EMBL" id="CP009687">
    <property type="protein sequence ID" value="AKL94916.1"/>
    <property type="molecule type" value="Genomic_DNA"/>
</dbReference>
<gene>
    <name evidence="1" type="ORF">CACET_c14520</name>
</gene>
<protein>
    <submittedName>
        <fullName evidence="1">Uncharacterized protein</fullName>
    </submittedName>
</protein>
<organism evidence="1 2">
    <name type="scientific">Clostridium aceticum</name>
    <dbReference type="NCBI Taxonomy" id="84022"/>
    <lineage>
        <taxon>Bacteria</taxon>
        <taxon>Bacillati</taxon>
        <taxon>Bacillota</taxon>
        <taxon>Clostridia</taxon>
        <taxon>Eubacteriales</taxon>
        <taxon>Clostridiaceae</taxon>
        <taxon>Clostridium</taxon>
    </lineage>
</organism>
<reference evidence="1 2" key="1">
    <citation type="submission" date="2014-10" db="EMBL/GenBank/DDBJ databases">
        <title>Genome sequence of Clostridium aceticum DSM 1496.</title>
        <authorList>
            <person name="Poehlein A."/>
            <person name="Schiel-Bengelsdorf B."/>
            <person name="Gottschalk G."/>
            <person name="Duerre P."/>
            <person name="Daniel R."/>
        </authorList>
    </citation>
    <scope>NUCLEOTIDE SEQUENCE [LARGE SCALE GENOMIC DNA]</scope>
    <source>
        <strain evidence="1 2">DSM 1496</strain>
    </source>
</reference>
<evidence type="ECO:0000313" key="1">
    <source>
        <dbReference type="EMBL" id="AKL94916.1"/>
    </source>
</evidence>
<dbReference type="OrthoDB" id="3072495at2"/>
<sequence>MTTRKRLDPNALKAIEDFKQEMSTEIATRDYDYIDDEFMYVDGGDLIPREIIEEAERQMANEKQEKLD</sequence>
<dbReference type="PATRIC" id="fig|84022.5.peg.2913"/>
<evidence type="ECO:0000313" key="2">
    <source>
        <dbReference type="Proteomes" id="UP000035704"/>
    </source>
</evidence>
<dbReference type="KEGG" id="cace:CACET_c14520"/>
<dbReference type="RefSeq" id="WP_044823688.1">
    <property type="nucleotide sequence ID" value="NZ_CP009687.1"/>
</dbReference>
<proteinExistence type="predicted"/>
<name>A0A0D8ID01_9CLOT</name>
<accession>A0A0D8ID01</accession>
<dbReference type="Proteomes" id="UP000035704">
    <property type="component" value="Chromosome"/>
</dbReference>
<keyword evidence="2" id="KW-1185">Reference proteome</keyword>